<evidence type="ECO:0000256" key="3">
    <source>
        <dbReference type="ARBA" id="ARBA00022679"/>
    </source>
</evidence>
<dbReference type="InParanoid" id="A0A7J7DI96"/>
<feature type="transmembrane region" description="Helical" evidence="9">
    <location>
        <begin position="541"/>
        <end position="561"/>
    </location>
</feature>
<keyword evidence="11" id="KW-1185">Reference proteome</keyword>
<dbReference type="Gene3D" id="3.90.550.10">
    <property type="entry name" value="Spore Coat Polysaccharide Biosynthesis Protein SpsA, Chain A"/>
    <property type="match status" value="1"/>
</dbReference>
<keyword evidence="3" id="KW-0808">Transferase</keyword>
<dbReference type="GO" id="GO:0071555">
    <property type="term" value="P:cell wall organization"/>
    <property type="evidence" value="ECO:0007669"/>
    <property type="project" value="UniProtKB-KW"/>
</dbReference>
<evidence type="ECO:0000313" key="11">
    <source>
        <dbReference type="Proteomes" id="UP000593562"/>
    </source>
</evidence>
<keyword evidence="6 9" id="KW-0472">Membrane</keyword>
<keyword evidence="4 9" id="KW-0812">Transmembrane</keyword>
<evidence type="ECO:0000256" key="5">
    <source>
        <dbReference type="ARBA" id="ARBA00022989"/>
    </source>
</evidence>
<dbReference type="InterPro" id="IPR005150">
    <property type="entry name" value="Cellulose_synth"/>
</dbReference>
<evidence type="ECO:0000256" key="1">
    <source>
        <dbReference type="ARBA" id="ARBA00004127"/>
    </source>
</evidence>
<dbReference type="FunCoup" id="A0A7J7DI96">
    <property type="interactions" value="380"/>
</dbReference>
<feature type="transmembrane region" description="Helical" evidence="9">
    <location>
        <begin position="46"/>
        <end position="67"/>
    </location>
</feature>
<feature type="transmembrane region" description="Helical" evidence="9">
    <location>
        <begin position="495"/>
        <end position="515"/>
    </location>
</feature>
<gene>
    <name evidence="10" type="ORF">HS088_TW06G00255</name>
</gene>
<keyword evidence="5 9" id="KW-1133">Transmembrane helix</keyword>
<dbReference type="GO" id="GO:0016760">
    <property type="term" value="F:cellulose synthase (UDP-forming) activity"/>
    <property type="evidence" value="ECO:0007669"/>
    <property type="project" value="InterPro"/>
</dbReference>
<protein>
    <submittedName>
        <fullName evidence="10">Cellulose synthase-like protein H1</fullName>
    </submittedName>
</protein>
<feature type="transmembrane region" description="Helical" evidence="9">
    <location>
        <begin position="573"/>
        <end position="590"/>
    </location>
</feature>
<proteinExistence type="predicted"/>
<feature type="transmembrane region" description="Helical" evidence="9">
    <location>
        <begin position="412"/>
        <end position="433"/>
    </location>
</feature>
<reference evidence="10 11" key="1">
    <citation type="journal article" date="2020" name="Nat. Commun.">
        <title>Genome of Tripterygium wilfordii and identification of cytochrome P450 involved in triptolide biosynthesis.</title>
        <authorList>
            <person name="Tu L."/>
            <person name="Su P."/>
            <person name="Zhang Z."/>
            <person name="Gao L."/>
            <person name="Wang J."/>
            <person name="Hu T."/>
            <person name="Zhou J."/>
            <person name="Zhang Y."/>
            <person name="Zhao Y."/>
            <person name="Liu Y."/>
            <person name="Song Y."/>
            <person name="Tong Y."/>
            <person name="Lu Y."/>
            <person name="Yang J."/>
            <person name="Xu C."/>
            <person name="Jia M."/>
            <person name="Peters R.J."/>
            <person name="Huang L."/>
            <person name="Gao W."/>
        </authorList>
    </citation>
    <scope>NUCLEOTIDE SEQUENCE [LARGE SCALE GENOMIC DNA]</scope>
    <source>
        <strain evidence="11">cv. XIE 37</strain>
        <tissue evidence="10">Leaf</tissue>
    </source>
</reference>
<evidence type="ECO:0000256" key="4">
    <source>
        <dbReference type="ARBA" id="ARBA00022692"/>
    </source>
</evidence>
<feature type="binding site" evidence="8">
    <location>
        <position position="147"/>
    </location>
    <ligand>
        <name>Mn(2+)</name>
        <dbReference type="ChEBI" id="CHEBI:29035"/>
    </ligand>
</feature>
<dbReference type="GO" id="GO:0030244">
    <property type="term" value="P:cellulose biosynthetic process"/>
    <property type="evidence" value="ECO:0007669"/>
    <property type="project" value="InterPro"/>
</dbReference>
<evidence type="ECO:0000256" key="8">
    <source>
        <dbReference type="PIRSR" id="PIRSR605150-3"/>
    </source>
</evidence>
<keyword evidence="7" id="KW-0961">Cell wall biogenesis/degradation</keyword>
<name>A0A7J7DI96_TRIWF</name>
<comment type="subcellular location">
    <subcellularLocation>
        <location evidence="1">Endomembrane system</location>
        <topology evidence="1">Multi-pass membrane protein</topology>
    </subcellularLocation>
</comment>
<dbReference type="GO" id="GO:0016020">
    <property type="term" value="C:membrane"/>
    <property type="evidence" value="ECO:0007669"/>
    <property type="project" value="InterPro"/>
</dbReference>
<dbReference type="AlphaFoldDB" id="A0A7J7DI96"/>
<evidence type="ECO:0000313" key="10">
    <source>
        <dbReference type="EMBL" id="KAF5746090.1"/>
    </source>
</evidence>
<feature type="transmembrane region" description="Helical" evidence="9">
    <location>
        <begin position="453"/>
        <end position="474"/>
    </location>
</feature>
<dbReference type="GO" id="GO:0012505">
    <property type="term" value="C:endomembrane system"/>
    <property type="evidence" value="ECO:0007669"/>
    <property type="project" value="UniProtKB-SubCell"/>
</dbReference>
<feature type="transmembrane region" description="Helical" evidence="9">
    <location>
        <begin position="21"/>
        <end position="40"/>
    </location>
</feature>
<dbReference type="Pfam" id="PF03552">
    <property type="entry name" value="Cellulose_synt"/>
    <property type="match status" value="2"/>
</dbReference>
<dbReference type="EMBL" id="JAAARO010000006">
    <property type="protein sequence ID" value="KAF5746090.1"/>
    <property type="molecule type" value="Genomic_DNA"/>
</dbReference>
<dbReference type="Proteomes" id="UP000593562">
    <property type="component" value="Unassembled WGS sequence"/>
</dbReference>
<comment type="caution">
    <text evidence="10">The sequence shown here is derived from an EMBL/GenBank/DDBJ whole genome shotgun (WGS) entry which is preliminary data.</text>
</comment>
<feature type="transmembrane region" description="Helical" evidence="9">
    <location>
        <begin position="602"/>
        <end position="622"/>
    </location>
</feature>
<sequence>MALSNSPPLYEKIPLRNTFQRALEVTILCLLLSLLVYRLLTFSKHGFAWFLALGCESWFSFIWFLWLNSKWSPVDEYELLSRKINDAGRKSVPCDLTGEFAVFSDTERNNHPTIIKVIWENKGLSDGLPHLIYISRQKLRKHPHRYKAGAMNVLTRVSGLMTNAPFILNVDCDMYANNPQIIHHAMCLLLGSANERDCGFVQYPQMFYDGIKDDPFGNQLEVLQESFGPGIGGMQGPVYGGTNCFHRRKIIYGRSPNDAKSERKTFPSVKGELDVDELHKIFGNSKELVKSAAIALSSETGNPSNLSNALEAAHQVANCDYEYGTDWGSKVGCLYGSTAEDILTGLVIHTRGWKSVYCKPNPPAFLGCAPSGGPSSMMQMKRWATGLLEVLLHKNCPIFGTLYGKLQLRQCLAYMLILVWGFRSIFEVCYAALPAYCIITDSSFLPKVQERAIIIPVALFVIYNIYTLSEYLRIGLSIRSWWNNQRMAKINSTSAWLLGFLSVILKIIGLSETVFEITQKDQSFDGDDANAGRFTFNASPAFVPGTTLVLLQLMAMGLGLFGVQPPERHGEQGSGTGEFVCSLLVMAYFWPFFKGLFGKGKYGIPSSILVKSSALTLLFVLFSR</sequence>
<accession>A0A7J7DI96</accession>
<feature type="binding site" evidence="8">
    <location>
        <position position="171"/>
    </location>
    <ligand>
        <name>Mn(2+)</name>
        <dbReference type="ChEBI" id="CHEBI:29035"/>
    </ligand>
</feature>
<evidence type="ECO:0000256" key="7">
    <source>
        <dbReference type="ARBA" id="ARBA00023316"/>
    </source>
</evidence>
<evidence type="ECO:0000256" key="9">
    <source>
        <dbReference type="SAM" id="Phobius"/>
    </source>
</evidence>
<evidence type="ECO:0000256" key="6">
    <source>
        <dbReference type="ARBA" id="ARBA00023136"/>
    </source>
</evidence>
<keyword evidence="2" id="KW-0328">Glycosyltransferase</keyword>
<dbReference type="PANTHER" id="PTHR13301">
    <property type="entry name" value="X-BOX TRANSCRIPTION FACTOR-RELATED"/>
    <property type="match status" value="1"/>
</dbReference>
<dbReference type="InterPro" id="IPR029044">
    <property type="entry name" value="Nucleotide-diphossugar_trans"/>
</dbReference>
<organism evidence="10 11">
    <name type="scientific">Tripterygium wilfordii</name>
    <name type="common">Thunder God vine</name>
    <dbReference type="NCBI Taxonomy" id="458696"/>
    <lineage>
        <taxon>Eukaryota</taxon>
        <taxon>Viridiplantae</taxon>
        <taxon>Streptophyta</taxon>
        <taxon>Embryophyta</taxon>
        <taxon>Tracheophyta</taxon>
        <taxon>Spermatophyta</taxon>
        <taxon>Magnoliopsida</taxon>
        <taxon>eudicotyledons</taxon>
        <taxon>Gunneridae</taxon>
        <taxon>Pentapetalae</taxon>
        <taxon>rosids</taxon>
        <taxon>fabids</taxon>
        <taxon>Celastrales</taxon>
        <taxon>Celastraceae</taxon>
        <taxon>Tripterygium</taxon>
    </lineage>
</organism>
<evidence type="ECO:0000256" key="2">
    <source>
        <dbReference type="ARBA" id="ARBA00022676"/>
    </source>
</evidence>